<name>A0A6J7WZ83_9CAUD</name>
<dbReference type="InterPro" id="IPR052354">
    <property type="entry name" value="Cell_Wall_Dynamics_Protein"/>
</dbReference>
<evidence type="ECO:0000313" key="2">
    <source>
        <dbReference type="EMBL" id="CAB5223399.1"/>
    </source>
</evidence>
<reference evidence="2" key="1">
    <citation type="submission" date="2020-05" db="EMBL/GenBank/DDBJ databases">
        <authorList>
            <person name="Chiriac C."/>
            <person name="Salcher M."/>
            <person name="Ghai R."/>
            <person name="Kavagutti S V."/>
        </authorList>
    </citation>
    <scope>NUCLEOTIDE SEQUENCE</scope>
</reference>
<dbReference type="PANTHER" id="PTHR34408:SF1">
    <property type="entry name" value="GLYCOSYL HYDROLASE FAMILY 19 DOMAIN-CONTAINING PROTEIN HI_1415"/>
    <property type="match status" value="1"/>
</dbReference>
<dbReference type="Gene3D" id="1.10.530.10">
    <property type="match status" value="1"/>
</dbReference>
<dbReference type="SUPFAM" id="SSF53955">
    <property type="entry name" value="Lysozyme-like"/>
    <property type="match status" value="1"/>
</dbReference>
<evidence type="ECO:0000259" key="1">
    <source>
        <dbReference type="Pfam" id="PF00182"/>
    </source>
</evidence>
<dbReference type="GO" id="GO:0016998">
    <property type="term" value="P:cell wall macromolecule catabolic process"/>
    <property type="evidence" value="ECO:0007669"/>
    <property type="project" value="InterPro"/>
</dbReference>
<accession>A0A6J7WZ83</accession>
<protein>
    <submittedName>
        <fullName evidence="2">COG3179 Predicted chitinase</fullName>
    </submittedName>
</protein>
<dbReference type="EMBL" id="LR798318">
    <property type="protein sequence ID" value="CAB5223399.1"/>
    <property type="molecule type" value="Genomic_DNA"/>
</dbReference>
<dbReference type="GO" id="GO:0004568">
    <property type="term" value="F:chitinase activity"/>
    <property type="evidence" value="ECO:0007669"/>
    <property type="project" value="InterPro"/>
</dbReference>
<sequence>MTVNKEQLVQSGICTEAMADKWCDQLNATMNRFEINTPYRIAGFLSQVSHESGGFKFVAENLNYSAESLMRVWPSRFPTMEVAQAYGRNPEKIANKAYSSRMGNGDEMSGDGWKYRGRGLIQLTGKDNYLAFSMACDNEALTKPELVEEPALAAESAGWFWDRNKLNALADAQDVVGMTKRINGGTNGLDHRQQLYAGAMSVFA</sequence>
<dbReference type="InterPro" id="IPR023346">
    <property type="entry name" value="Lysozyme-like_dom_sf"/>
</dbReference>
<dbReference type="Pfam" id="PF00182">
    <property type="entry name" value="Glyco_hydro_19"/>
    <property type="match status" value="1"/>
</dbReference>
<dbReference type="InterPro" id="IPR000726">
    <property type="entry name" value="Glyco_hydro_19_cat"/>
</dbReference>
<dbReference type="GO" id="GO:0006032">
    <property type="term" value="P:chitin catabolic process"/>
    <property type="evidence" value="ECO:0007669"/>
    <property type="project" value="InterPro"/>
</dbReference>
<gene>
    <name evidence="2" type="ORF">UFOVP381_41</name>
</gene>
<organism evidence="2">
    <name type="scientific">uncultured Caudovirales phage</name>
    <dbReference type="NCBI Taxonomy" id="2100421"/>
    <lineage>
        <taxon>Viruses</taxon>
        <taxon>Duplodnaviria</taxon>
        <taxon>Heunggongvirae</taxon>
        <taxon>Uroviricota</taxon>
        <taxon>Caudoviricetes</taxon>
        <taxon>Peduoviridae</taxon>
        <taxon>Maltschvirus</taxon>
        <taxon>Maltschvirus maltsch</taxon>
    </lineage>
</organism>
<feature type="domain" description="Glycoside hydrolase family 19 catalytic" evidence="1">
    <location>
        <begin position="84"/>
        <end position="167"/>
    </location>
</feature>
<dbReference type="PANTHER" id="PTHR34408">
    <property type="entry name" value="FAMILY PROTEIN, PUTATIVE-RELATED"/>
    <property type="match status" value="1"/>
</dbReference>
<proteinExistence type="predicted"/>